<dbReference type="RefSeq" id="XP_009026029.1">
    <property type="nucleotide sequence ID" value="XM_009027781.1"/>
</dbReference>
<evidence type="ECO:0000256" key="11">
    <source>
        <dbReference type="ARBA" id="ARBA00023242"/>
    </source>
</evidence>
<dbReference type="InterPro" id="IPR013763">
    <property type="entry name" value="Cyclin-like_dom"/>
</dbReference>
<dbReference type="GO" id="GO:0000995">
    <property type="term" value="F:RNA polymerase III general transcription initiation factor activity"/>
    <property type="evidence" value="ECO:0000318"/>
    <property type="project" value="GO_Central"/>
</dbReference>
<dbReference type="GO" id="GO:0097550">
    <property type="term" value="C:transcription preinitiation complex"/>
    <property type="evidence" value="ECO:0000318"/>
    <property type="project" value="GO_Central"/>
</dbReference>
<comment type="subunit">
    <text evidence="13">TFIIIB comprises at least the TATA-binding protein (TBP) and the B-related factor 1 (BRF1/TFIIIB90). Interacts with BDP1. Interacts with MAF1.</text>
</comment>
<keyword evidence="8" id="KW-0805">Transcription regulation</keyword>
<dbReference type="FunCoup" id="T1FV10">
    <property type="interactions" value="331"/>
</dbReference>
<dbReference type="FunFam" id="1.10.472.10:FF:000002">
    <property type="entry name" value="Transcription factor IIIB 90 kDa subunit"/>
    <property type="match status" value="1"/>
</dbReference>
<dbReference type="OMA" id="EPPCKVM"/>
<protein>
    <recommendedName>
        <fullName evidence="14">Transcription factor IIIB 90 kDa subunit</fullName>
    </recommendedName>
    <alternativeName>
        <fullName evidence="12">B-related factor 1</fullName>
    </alternativeName>
</protein>
<dbReference type="Gene3D" id="1.20.5.650">
    <property type="entry name" value="Single helix bin"/>
    <property type="match status" value="1"/>
</dbReference>
<dbReference type="InterPro" id="IPR013150">
    <property type="entry name" value="TFIIB_cyclin"/>
</dbReference>
<dbReference type="eggNOG" id="KOG1598">
    <property type="taxonomic scope" value="Eukaryota"/>
</dbReference>
<reference evidence="19" key="3">
    <citation type="submission" date="2015-06" db="UniProtKB">
        <authorList>
            <consortium name="EnsemblMetazoa"/>
        </authorList>
    </citation>
    <scope>IDENTIFICATION</scope>
</reference>
<dbReference type="CDD" id="cd20554">
    <property type="entry name" value="CYCLIN_TFIIIB90_rpt2"/>
    <property type="match status" value="1"/>
</dbReference>
<reference evidence="20" key="1">
    <citation type="submission" date="2012-12" db="EMBL/GenBank/DDBJ databases">
        <authorList>
            <person name="Hellsten U."/>
            <person name="Grimwood J."/>
            <person name="Chapman J.A."/>
            <person name="Shapiro H."/>
            <person name="Aerts A."/>
            <person name="Otillar R.P."/>
            <person name="Terry A.Y."/>
            <person name="Boore J.L."/>
            <person name="Simakov O."/>
            <person name="Marletaz F."/>
            <person name="Cho S.-J."/>
            <person name="Edsinger-Gonzales E."/>
            <person name="Havlak P."/>
            <person name="Kuo D.-H."/>
            <person name="Larsson T."/>
            <person name="Lv J."/>
            <person name="Arendt D."/>
            <person name="Savage R."/>
            <person name="Osoegawa K."/>
            <person name="de Jong P."/>
            <person name="Lindberg D.R."/>
            <person name="Seaver E.C."/>
            <person name="Weisblat D.A."/>
            <person name="Putnam N.H."/>
            <person name="Grigoriev I.V."/>
            <person name="Rokhsar D.S."/>
        </authorList>
    </citation>
    <scope>NUCLEOTIDE SEQUENCE</scope>
</reference>
<dbReference type="GO" id="GO:0001006">
    <property type="term" value="F:RNA polymerase III type 3 promoter sequence-specific DNA binding"/>
    <property type="evidence" value="ECO:0000318"/>
    <property type="project" value="GO_Central"/>
</dbReference>
<evidence type="ECO:0000256" key="15">
    <source>
        <dbReference type="PROSITE-ProRule" id="PRU00469"/>
    </source>
</evidence>
<dbReference type="EMBL" id="KB097496">
    <property type="protein sequence ID" value="ESN96004.1"/>
    <property type="molecule type" value="Genomic_DNA"/>
</dbReference>
<evidence type="ECO:0000256" key="7">
    <source>
        <dbReference type="ARBA" id="ARBA00022833"/>
    </source>
</evidence>
<dbReference type="PANTHER" id="PTHR11618">
    <property type="entry name" value="TRANSCRIPTION INITIATION FACTOR IIB-RELATED"/>
    <property type="match status" value="1"/>
</dbReference>
<dbReference type="HOGENOM" id="CLU_010293_2_1_1"/>
<name>T1FV10_HELRO</name>
<dbReference type="PRINTS" id="PR00685">
    <property type="entry name" value="TIFACTORIIB"/>
</dbReference>
<evidence type="ECO:0000256" key="16">
    <source>
        <dbReference type="SAM" id="MobiDB-lite"/>
    </source>
</evidence>
<evidence type="ECO:0000256" key="3">
    <source>
        <dbReference type="ARBA" id="ARBA00022553"/>
    </source>
</evidence>
<keyword evidence="3" id="KW-0597">Phosphoprotein</keyword>
<evidence type="ECO:0000256" key="14">
    <source>
        <dbReference type="ARBA" id="ARBA00072559"/>
    </source>
</evidence>
<dbReference type="Pfam" id="PF08271">
    <property type="entry name" value="Zn_Ribbon_TF"/>
    <property type="match status" value="1"/>
</dbReference>
<dbReference type="SMART" id="SM00385">
    <property type="entry name" value="CYCLIN"/>
    <property type="match status" value="2"/>
</dbReference>
<keyword evidence="6 15" id="KW-0863">Zinc-finger</keyword>
<evidence type="ECO:0000259" key="17">
    <source>
        <dbReference type="PROSITE" id="PS51134"/>
    </source>
</evidence>
<keyword evidence="7" id="KW-0862">Zinc</keyword>
<comment type="subcellular location">
    <subcellularLocation>
        <location evidence="1">Nucleus</location>
    </subcellularLocation>
</comment>
<evidence type="ECO:0000256" key="8">
    <source>
        <dbReference type="ARBA" id="ARBA00023015"/>
    </source>
</evidence>
<dbReference type="GO" id="GO:0017025">
    <property type="term" value="F:TBP-class protein binding"/>
    <property type="evidence" value="ECO:0007669"/>
    <property type="project" value="InterPro"/>
</dbReference>
<keyword evidence="4" id="KW-0479">Metal-binding</keyword>
<dbReference type="CDD" id="cd20553">
    <property type="entry name" value="CYCLIN_TFIIIB90_rpt1"/>
    <property type="match status" value="1"/>
</dbReference>
<evidence type="ECO:0000256" key="13">
    <source>
        <dbReference type="ARBA" id="ARBA00063003"/>
    </source>
</evidence>
<proteinExistence type="inferred from homology"/>
<dbReference type="Pfam" id="PF00382">
    <property type="entry name" value="TFIIB"/>
    <property type="match status" value="2"/>
</dbReference>
<evidence type="ECO:0000256" key="6">
    <source>
        <dbReference type="ARBA" id="ARBA00022771"/>
    </source>
</evidence>
<dbReference type="GO" id="GO:0005634">
    <property type="term" value="C:nucleus"/>
    <property type="evidence" value="ECO:0000318"/>
    <property type="project" value="GO_Central"/>
</dbReference>
<feature type="domain" description="TFIIB-type" evidence="17">
    <location>
        <begin position="1"/>
        <end position="32"/>
    </location>
</feature>
<feature type="region of interest" description="Disordered" evidence="16">
    <location>
        <begin position="652"/>
        <end position="672"/>
    </location>
</feature>
<sequence length="764" mass="85860">MSSVCKNCGSTDIDRDQTRGNAVCTQCGVVVEDQIIVSEIQFQENATGGASVIGQFVSFESRHNSAGGSRNYGRDSRHVTLQNGKNRIQKLASNLNLSSHCADMAYNFFKLAVSKSLTKGRRSIHVAAACLYIACRTEKKPLMLLDFSDKLGTDVYTLGHTYLQLSKDLYIAIPAIVCNIESMLSSCNLPEKTLEVAGLLTRLVGRMSRDWMVQGRRPSGICGAALLVAARIFDFNRTIKDMMKVVRIGEQTIKKRLLEFEKTPSSKLTVEEFHTINLEETMDPPCFTEGKKKAKLLELEENGVLPELLEEAEELRIQLDAAIQEMISRKNIKYRKFKNSFHKGAEDDVDVAYDDDDSKAVDWCTDAPSTNELDEELAHYQNLLGDDTATPATTTTTAATTATNESFDIVDQDIDSLMAAELDQILGNNYSSNINDSSSSYNNVETNDARNNLQYHTSLGLKESIDECLQRSKKDDDNDEGGADSKNNIELENNGELDLTGLDDDELDEMILNSDEVRIKTAIWMRENADFLKEMKEKEERKAKELLENPEPLKKRRKSRKCKSKVQALTAKEAIEKIVHEKKLSNKINYDVLMDFNLCKMERKPNVNAMDAGRGDDGVRLQSENVIVLDNDDADCACKAKKLKLEETKKVDEAPAKKDGGSDLPVQEFKSNNISDGEMDNDEFFFDNEIEHATSEQQNACKPLWFTMWRTMMTTTTPINSTLSITPSLFLSFYLYSLLFHSTLLSLKFPCVHFSVNFLLSNEF</sequence>
<reference evidence="18 20" key="2">
    <citation type="journal article" date="2013" name="Nature">
        <title>Insights into bilaterian evolution from three spiralian genomes.</title>
        <authorList>
            <person name="Simakov O."/>
            <person name="Marletaz F."/>
            <person name="Cho S.J."/>
            <person name="Edsinger-Gonzales E."/>
            <person name="Havlak P."/>
            <person name="Hellsten U."/>
            <person name="Kuo D.H."/>
            <person name="Larsson T."/>
            <person name="Lv J."/>
            <person name="Arendt D."/>
            <person name="Savage R."/>
            <person name="Osoegawa K."/>
            <person name="de Jong P."/>
            <person name="Grimwood J."/>
            <person name="Chapman J.A."/>
            <person name="Shapiro H."/>
            <person name="Aerts A."/>
            <person name="Otillar R.P."/>
            <person name="Terry A.Y."/>
            <person name="Boore J.L."/>
            <person name="Grigoriev I.V."/>
            <person name="Lindberg D.R."/>
            <person name="Seaver E.C."/>
            <person name="Weisblat D.A."/>
            <person name="Putnam N.H."/>
            <person name="Rokhsar D.S."/>
        </authorList>
    </citation>
    <scope>NUCLEOTIDE SEQUENCE</scope>
</reference>
<dbReference type="FunFam" id="2.20.25.10:FF:000012">
    <property type="entry name" value="Putative transcription factor IIIB 90 kDa subunit"/>
    <property type="match status" value="1"/>
</dbReference>
<dbReference type="InParanoid" id="T1FV10"/>
<dbReference type="GO" id="GO:0006352">
    <property type="term" value="P:DNA-templated transcription initiation"/>
    <property type="evidence" value="ECO:0000318"/>
    <property type="project" value="GO_Central"/>
</dbReference>
<dbReference type="EMBL" id="AMQM01006626">
    <property type="status" value="NOT_ANNOTATED_CDS"/>
    <property type="molecule type" value="Genomic_DNA"/>
</dbReference>
<dbReference type="InterPro" id="IPR036915">
    <property type="entry name" value="Cyclin-like_sf"/>
</dbReference>
<comment type="similarity">
    <text evidence="2">Belongs to the TFIIB family.</text>
</comment>
<evidence type="ECO:0000256" key="2">
    <source>
        <dbReference type="ARBA" id="ARBA00010857"/>
    </source>
</evidence>
<dbReference type="KEGG" id="hro:HELRODRAFT_193467"/>
<keyword evidence="10" id="KW-0804">Transcription</keyword>
<dbReference type="Gene3D" id="1.10.472.10">
    <property type="entry name" value="Cyclin-like"/>
    <property type="match status" value="2"/>
</dbReference>
<dbReference type="GO" id="GO:0008270">
    <property type="term" value="F:zinc ion binding"/>
    <property type="evidence" value="ECO:0007669"/>
    <property type="project" value="UniProtKB-KW"/>
</dbReference>
<dbReference type="CTD" id="20212656"/>
<feature type="region of interest" description="Disordered" evidence="16">
    <location>
        <begin position="470"/>
        <end position="492"/>
    </location>
</feature>
<evidence type="ECO:0000256" key="1">
    <source>
        <dbReference type="ARBA" id="ARBA00004123"/>
    </source>
</evidence>
<dbReference type="Pfam" id="PF07741">
    <property type="entry name" value="BRF1"/>
    <property type="match status" value="1"/>
</dbReference>
<dbReference type="FunFam" id="1.20.5.650:FF:000001">
    <property type="entry name" value="transcription factor IIIB 90 kDa subunit isoform X2"/>
    <property type="match status" value="1"/>
</dbReference>
<dbReference type="GO" id="GO:0070897">
    <property type="term" value="P:transcription preinitiation complex assembly"/>
    <property type="evidence" value="ECO:0007669"/>
    <property type="project" value="InterPro"/>
</dbReference>
<evidence type="ECO:0000256" key="9">
    <source>
        <dbReference type="ARBA" id="ARBA00023159"/>
    </source>
</evidence>
<dbReference type="InterPro" id="IPR000812">
    <property type="entry name" value="TFIIB"/>
</dbReference>
<evidence type="ECO:0000313" key="18">
    <source>
        <dbReference type="EMBL" id="ESN96004.1"/>
    </source>
</evidence>
<keyword evidence="9" id="KW-0010">Activator</keyword>
<accession>T1FV10</accession>
<dbReference type="FunFam" id="1.10.472.10:FF:000007">
    <property type="entry name" value="Transcription factor IIIB 90 kDa subunit"/>
    <property type="match status" value="1"/>
</dbReference>
<evidence type="ECO:0000256" key="4">
    <source>
        <dbReference type="ARBA" id="ARBA00022723"/>
    </source>
</evidence>
<dbReference type="GeneID" id="20212656"/>
<dbReference type="SUPFAM" id="SSF47954">
    <property type="entry name" value="Cyclin-like"/>
    <property type="match status" value="2"/>
</dbReference>
<gene>
    <name evidence="19" type="primary">20212656</name>
    <name evidence="18" type="ORF">HELRODRAFT_193467</name>
</gene>
<dbReference type="InterPro" id="IPR013137">
    <property type="entry name" value="Znf_TFIIB"/>
</dbReference>
<organism evidence="19 20">
    <name type="scientific">Helobdella robusta</name>
    <name type="common">Californian leech</name>
    <dbReference type="NCBI Taxonomy" id="6412"/>
    <lineage>
        <taxon>Eukaryota</taxon>
        <taxon>Metazoa</taxon>
        <taxon>Spiralia</taxon>
        <taxon>Lophotrochozoa</taxon>
        <taxon>Annelida</taxon>
        <taxon>Clitellata</taxon>
        <taxon>Hirudinea</taxon>
        <taxon>Rhynchobdellida</taxon>
        <taxon>Glossiphoniidae</taxon>
        <taxon>Helobdella</taxon>
    </lineage>
</organism>
<feature type="compositionally biased region" description="Basic and acidic residues" evidence="16">
    <location>
        <begin position="652"/>
        <end position="661"/>
    </location>
</feature>
<keyword evidence="20" id="KW-1185">Reference proteome</keyword>
<dbReference type="GO" id="GO:0006383">
    <property type="term" value="P:transcription by RNA polymerase III"/>
    <property type="evidence" value="ECO:0000318"/>
    <property type="project" value="GO_Central"/>
</dbReference>
<evidence type="ECO:0000256" key="10">
    <source>
        <dbReference type="ARBA" id="ARBA00023163"/>
    </source>
</evidence>
<evidence type="ECO:0000313" key="20">
    <source>
        <dbReference type="Proteomes" id="UP000015101"/>
    </source>
</evidence>
<dbReference type="OrthoDB" id="511529at2759"/>
<evidence type="ECO:0000256" key="12">
    <source>
        <dbReference type="ARBA" id="ARBA00031009"/>
    </source>
</evidence>
<evidence type="ECO:0000313" key="19">
    <source>
        <dbReference type="EnsemblMetazoa" id="HelroP193467"/>
    </source>
</evidence>
<dbReference type="Gene3D" id="2.20.25.10">
    <property type="match status" value="1"/>
</dbReference>
<dbReference type="PROSITE" id="PS51134">
    <property type="entry name" value="ZF_TFIIB"/>
    <property type="match status" value="1"/>
</dbReference>
<dbReference type="SUPFAM" id="SSF57783">
    <property type="entry name" value="Zinc beta-ribbon"/>
    <property type="match status" value="1"/>
</dbReference>
<dbReference type="Proteomes" id="UP000015101">
    <property type="component" value="Unassembled WGS sequence"/>
</dbReference>
<dbReference type="EnsemblMetazoa" id="HelroT193467">
    <property type="protein sequence ID" value="HelroP193467"/>
    <property type="gene ID" value="HelroG193467"/>
</dbReference>
<evidence type="ECO:0000256" key="5">
    <source>
        <dbReference type="ARBA" id="ARBA00022737"/>
    </source>
</evidence>
<dbReference type="InterPro" id="IPR011665">
    <property type="entry name" value="BRF1_TBP-bd_dom"/>
</dbReference>
<dbReference type="AlphaFoldDB" id="T1FV10"/>
<dbReference type="PANTHER" id="PTHR11618:SF4">
    <property type="entry name" value="TRANSCRIPTION FACTOR IIIB 90 KDA SUBUNIT"/>
    <property type="match status" value="1"/>
</dbReference>
<keyword evidence="11" id="KW-0539">Nucleus</keyword>
<dbReference type="STRING" id="6412.T1FV10"/>
<keyword evidence="5" id="KW-0677">Repeat</keyword>
<dbReference type="GO" id="GO:0000126">
    <property type="term" value="C:transcription factor TFIIIB complex"/>
    <property type="evidence" value="ECO:0000318"/>
    <property type="project" value="GO_Central"/>
</dbReference>